<dbReference type="RefSeq" id="WP_188422030.1">
    <property type="nucleotide sequence ID" value="NZ_BMDP01000003.1"/>
</dbReference>
<dbReference type="SMART" id="SM00304">
    <property type="entry name" value="HAMP"/>
    <property type="match status" value="2"/>
</dbReference>
<accession>A0A8J3AXL7</accession>
<dbReference type="InterPro" id="IPR033480">
    <property type="entry name" value="sCache_2"/>
</dbReference>
<keyword evidence="8" id="KW-0807">Transducer</keyword>
<evidence type="ECO:0000256" key="2">
    <source>
        <dbReference type="ARBA" id="ARBA00022475"/>
    </source>
</evidence>
<dbReference type="Gene3D" id="3.30.450.20">
    <property type="entry name" value="PAS domain"/>
    <property type="match status" value="1"/>
</dbReference>
<evidence type="ECO:0000259" key="12">
    <source>
        <dbReference type="PROSITE" id="PS50885"/>
    </source>
</evidence>
<evidence type="ECO:0000256" key="1">
    <source>
        <dbReference type="ARBA" id="ARBA00004651"/>
    </source>
</evidence>
<dbReference type="InterPro" id="IPR051310">
    <property type="entry name" value="MCP_chemotaxis"/>
</dbReference>
<keyword evidence="2" id="KW-1003">Cell membrane</keyword>
<protein>
    <recommendedName>
        <fullName evidence="15">Methyl-accepting chemotaxis protein</fullName>
    </recommendedName>
</protein>
<dbReference type="GO" id="GO:0006935">
    <property type="term" value="P:chemotaxis"/>
    <property type="evidence" value="ECO:0007669"/>
    <property type="project" value="InterPro"/>
</dbReference>
<dbReference type="InterPro" id="IPR004089">
    <property type="entry name" value="MCPsignal_dom"/>
</dbReference>
<evidence type="ECO:0000256" key="5">
    <source>
        <dbReference type="ARBA" id="ARBA00022989"/>
    </source>
</evidence>
<keyword evidence="6 10" id="KW-0472">Membrane</keyword>
<dbReference type="Pfam" id="PF17200">
    <property type="entry name" value="sCache_2"/>
    <property type="match status" value="1"/>
</dbReference>
<comment type="similarity">
    <text evidence="7">Belongs to the methyl-accepting chemotaxis (MCP) protein family.</text>
</comment>
<dbReference type="Pfam" id="PF00672">
    <property type="entry name" value="HAMP"/>
    <property type="match status" value="1"/>
</dbReference>
<keyword evidence="3" id="KW-0488">Methylation</keyword>
<dbReference type="GO" id="GO:0005886">
    <property type="term" value="C:plasma membrane"/>
    <property type="evidence" value="ECO:0007669"/>
    <property type="project" value="UniProtKB-SubCell"/>
</dbReference>
<evidence type="ECO:0000313" key="13">
    <source>
        <dbReference type="EMBL" id="GGI55210.1"/>
    </source>
</evidence>
<name>A0A8J3AXL7_9BURK</name>
<evidence type="ECO:0000256" key="7">
    <source>
        <dbReference type="ARBA" id="ARBA00029447"/>
    </source>
</evidence>
<feature type="domain" description="Methyl-accepting transducer" evidence="11">
    <location>
        <begin position="255"/>
        <end position="484"/>
    </location>
</feature>
<reference evidence="13" key="1">
    <citation type="journal article" date="2014" name="Int. J. Syst. Evol. Microbiol.">
        <title>Complete genome sequence of Corynebacterium casei LMG S-19264T (=DSM 44701T), isolated from a smear-ripened cheese.</title>
        <authorList>
            <consortium name="US DOE Joint Genome Institute (JGI-PGF)"/>
            <person name="Walter F."/>
            <person name="Albersmeier A."/>
            <person name="Kalinowski J."/>
            <person name="Ruckert C."/>
        </authorList>
    </citation>
    <scope>NUCLEOTIDE SEQUENCE</scope>
    <source>
        <strain evidence="13">CCM 7664</strain>
    </source>
</reference>
<dbReference type="InterPro" id="IPR033462">
    <property type="entry name" value="Cache_3-Cache_2"/>
</dbReference>
<dbReference type="InterPro" id="IPR004090">
    <property type="entry name" value="Chemotax_Me-accpt_rcpt"/>
</dbReference>
<keyword evidence="14" id="KW-1185">Reference proteome</keyword>
<feature type="transmembrane region" description="Helical" evidence="10">
    <location>
        <begin position="176"/>
        <end position="196"/>
    </location>
</feature>
<dbReference type="Proteomes" id="UP000627205">
    <property type="component" value="Unassembled WGS sequence"/>
</dbReference>
<sequence>MNRITRSLSRLGIGTRLSTISFVLIALVFGVFVWANGHATTDLLERTAAEEVGTKSQLVIGMTRDPALIRDRLLSLKVGKSGGYHVLDAAPGADYGKLLIAATREGQNVLADQAADGRAIVKEILERKNGVIRYRPAGNGAERMAIFSYFPDRNWVVVGETDASEFSHEATTLRNWSALAALAALVVLAVLLYAVIRKMLTRPLEQATEVARQLASGDLTTRLDTARRDEIGQLIAAINSIGQGLANVVWHIRRGTEMLSTATQEIADGNLDLSSRTEQQASALEETASAMEEMTSTVKENAANADEANQLARTASDVAVRGGEVVGEVVDTMDAINQSSKRIVDIISVIDGIAFQTNILALNAAVEAARAGEQGRGFAVVAGEVRSLAQRSSTAAREIKGLIEDSAGKVQDGSKLVTQAGTTMKEVVASIKRVNDIMGEISNASREQSSGIEQINQAIVQMDQVTQQNAALVEQAAAAADALQSQTAELNNVVGVFTIKTGSHGSMEEAADMVGKAIEAMQEHGRDKAFADISNKLGPFCDRDLYVVVYDMHGRNLAHGANPGNIGKDMIDAKDGAGKPYVRERIAIIADKGRGWQDYMFLNPISKQVEAKSMYLDRYEDLIVGCGVYKA</sequence>
<dbReference type="SUPFAM" id="SSF58104">
    <property type="entry name" value="Methyl-accepting chemotaxis protein (MCP) signaling domain"/>
    <property type="match status" value="1"/>
</dbReference>
<dbReference type="PROSITE" id="PS50885">
    <property type="entry name" value="HAMP"/>
    <property type="match status" value="1"/>
</dbReference>
<feature type="domain" description="HAMP" evidence="12">
    <location>
        <begin position="198"/>
        <end position="250"/>
    </location>
</feature>
<evidence type="ECO:0000256" key="10">
    <source>
        <dbReference type="SAM" id="Phobius"/>
    </source>
</evidence>
<evidence type="ECO:0000256" key="4">
    <source>
        <dbReference type="ARBA" id="ARBA00022692"/>
    </source>
</evidence>
<dbReference type="GO" id="GO:0004888">
    <property type="term" value="F:transmembrane signaling receptor activity"/>
    <property type="evidence" value="ECO:0007669"/>
    <property type="project" value="InterPro"/>
</dbReference>
<evidence type="ECO:0000313" key="14">
    <source>
        <dbReference type="Proteomes" id="UP000627205"/>
    </source>
</evidence>
<dbReference type="SMART" id="SM00283">
    <property type="entry name" value="MA"/>
    <property type="match status" value="1"/>
</dbReference>
<organism evidence="13 14">
    <name type="scientific">Oxalicibacterium solurbis</name>
    <dbReference type="NCBI Taxonomy" id="69280"/>
    <lineage>
        <taxon>Bacteria</taxon>
        <taxon>Pseudomonadati</taxon>
        <taxon>Pseudomonadota</taxon>
        <taxon>Betaproteobacteria</taxon>
        <taxon>Burkholderiales</taxon>
        <taxon>Oxalobacteraceae</taxon>
        <taxon>Oxalicibacterium</taxon>
    </lineage>
</organism>
<dbReference type="PANTHER" id="PTHR43531">
    <property type="entry name" value="PROTEIN ICFG"/>
    <property type="match status" value="1"/>
</dbReference>
<comment type="subcellular location">
    <subcellularLocation>
        <location evidence="1">Cell membrane</location>
        <topology evidence="1">Multi-pass membrane protein</topology>
    </subcellularLocation>
</comment>
<keyword evidence="5 10" id="KW-1133">Transmembrane helix</keyword>
<reference evidence="13" key="2">
    <citation type="submission" date="2020-09" db="EMBL/GenBank/DDBJ databases">
        <authorList>
            <person name="Sun Q."/>
            <person name="Sedlacek I."/>
        </authorList>
    </citation>
    <scope>NUCLEOTIDE SEQUENCE</scope>
    <source>
        <strain evidence="13">CCM 7664</strain>
    </source>
</reference>
<evidence type="ECO:0000256" key="9">
    <source>
        <dbReference type="SAM" id="Coils"/>
    </source>
</evidence>
<keyword evidence="4 10" id="KW-0812">Transmembrane</keyword>
<dbReference type="CDD" id="cd11386">
    <property type="entry name" value="MCP_signal"/>
    <property type="match status" value="1"/>
</dbReference>
<dbReference type="GO" id="GO:0007165">
    <property type="term" value="P:signal transduction"/>
    <property type="evidence" value="ECO:0007669"/>
    <property type="project" value="UniProtKB-KW"/>
</dbReference>
<evidence type="ECO:0000256" key="8">
    <source>
        <dbReference type="PROSITE-ProRule" id="PRU00284"/>
    </source>
</evidence>
<dbReference type="Pfam" id="PF00015">
    <property type="entry name" value="MCPsignal"/>
    <property type="match status" value="1"/>
</dbReference>
<comment type="caution">
    <text evidence="13">The sequence shown here is derived from an EMBL/GenBank/DDBJ whole genome shotgun (WGS) entry which is preliminary data.</text>
</comment>
<dbReference type="PRINTS" id="PR00260">
    <property type="entry name" value="CHEMTRNSDUCR"/>
</dbReference>
<dbReference type="InterPro" id="IPR003660">
    <property type="entry name" value="HAMP_dom"/>
</dbReference>
<dbReference type="Gene3D" id="1.10.287.950">
    <property type="entry name" value="Methyl-accepting chemotaxis protein"/>
    <property type="match status" value="1"/>
</dbReference>
<dbReference type="PANTHER" id="PTHR43531:SF14">
    <property type="entry name" value="METHYL-ACCEPTING CHEMOTAXIS PROTEIN I-RELATED"/>
    <property type="match status" value="1"/>
</dbReference>
<dbReference type="CDD" id="cd06225">
    <property type="entry name" value="HAMP"/>
    <property type="match status" value="1"/>
</dbReference>
<evidence type="ECO:0000256" key="3">
    <source>
        <dbReference type="ARBA" id="ARBA00022481"/>
    </source>
</evidence>
<dbReference type="AlphaFoldDB" id="A0A8J3AXL7"/>
<evidence type="ECO:0000256" key="6">
    <source>
        <dbReference type="ARBA" id="ARBA00023136"/>
    </source>
</evidence>
<dbReference type="SMART" id="SM01049">
    <property type="entry name" value="Cache_2"/>
    <property type="match status" value="1"/>
</dbReference>
<dbReference type="FunFam" id="1.10.287.950:FF:000001">
    <property type="entry name" value="Methyl-accepting chemotaxis sensory transducer"/>
    <property type="match status" value="1"/>
</dbReference>
<gene>
    <name evidence="13" type="ORF">GCM10011430_23840</name>
</gene>
<dbReference type="Pfam" id="PF17201">
    <property type="entry name" value="Cache_3-Cache_2"/>
    <property type="match status" value="1"/>
</dbReference>
<evidence type="ECO:0000259" key="11">
    <source>
        <dbReference type="PROSITE" id="PS50111"/>
    </source>
</evidence>
<proteinExistence type="inferred from homology"/>
<evidence type="ECO:0008006" key="15">
    <source>
        <dbReference type="Google" id="ProtNLM"/>
    </source>
</evidence>
<dbReference type="EMBL" id="BMDP01000003">
    <property type="protein sequence ID" value="GGI55210.1"/>
    <property type="molecule type" value="Genomic_DNA"/>
</dbReference>
<dbReference type="PROSITE" id="PS50111">
    <property type="entry name" value="CHEMOTAXIS_TRANSDUC_2"/>
    <property type="match status" value="1"/>
</dbReference>
<keyword evidence="9" id="KW-0175">Coiled coil</keyword>
<feature type="coiled-coil region" evidence="9">
    <location>
        <begin position="455"/>
        <end position="493"/>
    </location>
</feature>
<feature type="transmembrane region" description="Helical" evidence="10">
    <location>
        <begin position="12"/>
        <end position="35"/>
    </location>
</feature>